<dbReference type="InterPro" id="IPR014922">
    <property type="entry name" value="YdhG-like"/>
</dbReference>
<keyword evidence="3" id="KW-1185">Reference proteome</keyword>
<gene>
    <name evidence="2" type="ORF">MMF97_07300</name>
</gene>
<dbReference type="Gene3D" id="3.90.1150.200">
    <property type="match status" value="1"/>
</dbReference>
<evidence type="ECO:0000259" key="1">
    <source>
        <dbReference type="Pfam" id="PF08818"/>
    </source>
</evidence>
<comment type="caution">
    <text evidence="2">The sequence shown here is derived from an EMBL/GenBank/DDBJ whole genome shotgun (WGS) entry which is preliminary data.</text>
</comment>
<sequence length="119" mass="13400">MNKPQNVDEYIATFPADIQKLLQEIRSFIKDLLPAEATQVISYGIPTFKLNGNLIHFAGYINHIGLYPGAAAIVHFADELKNYKTSKGTIQFSITEPLPKPLIKKVVLFCLQQNLNKKK</sequence>
<protein>
    <submittedName>
        <fullName evidence="2">DUF1801 domain-containing protein</fullName>
    </submittedName>
</protein>
<accession>A0ABS9ZW32</accession>
<dbReference type="Pfam" id="PF08818">
    <property type="entry name" value="DUF1801"/>
    <property type="match status" value="1"/>
</dbReference>
<dbReference type="RefSeq" id="WP_243361005.1">
    <property type="nucleotide sequence ID" value="NZ_JALGBH010000001.1"/>
</dbReference>
<feature type="domain" description="YdhG-like" evidence="1">
    <location>
        <begin position="19"/>
        <end position="107"/>
    </location>
</feature>
<proteinExistence type="predicted"/>
<dbReference type="EMBL" id="JALGBH010000001">
    <property type="protein sequence ID" value="MCJ0742511.1"/>
    <property type="molecule type" value="Genomic_DNA"/>
</dbReference>
<evidence type="ECO:0000313" key="2">
    <source>
        <dbReference type="EMBL" id="MCJ0742511.1"/>
    </source>
</evidence>
<organism evidence="2 3">
    <name type="scientific">Pedobacter montanisoli</name>
    <dbReference type="NCBI Taxonomy" id="2923277"/>
    <lineage>
        <taxon>Bacteria</taxon>
        <taxon>Pseudomonadati</taxon>
        <taxon>Bacteroidota</taxon>
        <taxon>Sphingobacteriia</taxon>
        <taxon>Sphingobacteriales</taxon>
        <taxon>Sphingobacteriaceae</taxon>
        <taxon>Pedobacter</taxon>
    </lineage>
</organism>
<name>A0ABS9ZW32_9SPHI</name>
<reference evidence="2" key="1">
    <citation type="submission" date="2022-03" db="EMBL/GenBank/DDBJ databases">
        <authorList>
            <person name="Woo C.Y."/>
        </authorList>
    </citation>
    <scope>NUCLEOTIDE SEQUENCE</scope>
    <source>
        <strain evidence="2">CYS-01</strain>
    </source>
</reference>
<evidence type="ECO:0000313" key="3">
    <source>
        <dbReference type="Proteomes" id="UP001165460"/>
    </source>
</evidence>
<dbReference type="Proteomes" id="UP001165460">
    <property type="component" value="Unassembled WGS sequence"/>
</dbReference>
<dbReference type="SUPFAM" id="SSF159888">
    <property type="entry name" value="YdhG-like"/>
    <property type="match status" value="1"/>
</dbReference>